<organism evidence="2 3">
    <name type="scientific">Corynebacterium nuruki</name>
    <dbReference type="NCBI Taxonomy" id="1032851"/>
    <lineage>
        <taxon>Bacteria</taxon>
        <taxon>Bacillati</taxon>
        <taxon>Actinomycetota</taxon>
        <taxon>Actinomycetes</taxon>
        <taxon>Mycobacteriales</taxon>
        <taxon>Corynebacteriaceae</taxon>
        <taxon>Corynebacterium</taxon>
    </lineage>
</organism>
<evidence type="ECO:0000313" key="3">
    <source>
        <dbReference type="Proteomes" id="UP000261739"/>
    </source>
</evidence>
<dbReference type="Gene3D" id="3.40.630.30">
    <property type="match status" value="1"/>
</dbReference>
<dbReference type="AlphaFoldDB" id="A0A3D4T0C1"/>
<comment type="caution">
    <text evidence="2">The sequence shown here is derived from an EMBL/GenBank/DDBJ whole genome shotgun (WGS) entry which is preliminary data.</text>
</comment>
<proteinExistence type="predicted"/>
<name>A0A3D4T0C1_9CORY</name>
<dbReference type="RefSeq" id="WP_010120382.1">
    <property type="nucleotide sequence ID" value="NZ_DAITTW010000010.1"/>
</dbReference>
<dbReference type="EMBL" id="DQID01000206">
    <property type="protein sequence ID" value="HCT14717.1"/>
    <property type="molecule type" value="Genomic_DNA"/>
</dbReference>
<evidence type="ECO:0000259" key="1">
    <source>
        <dbReference type="PROSITE" id="PS51186"/>
    </source>
</evidence>
<dbReference type="SUPFAM" id="SSF55729">
    <property type="entry name" value="Acyl-CoA N-acyltransferases (Nat)"/>
    <property type="match status" value="1"/>
</dbReference>
<dbReference type="InterPro" id="IPR016181">
    <property type="entry name" value="Acyl_CoA_acyltransferase"/>
</dbReference>
<keyword evidence="2" id="KW-0808">Transferase</keyword>
<dbReference type="PROSITE" id="PS51186">
    <property type="entry name" value="GNAT"/>
    <property type="match status" value="1"/>
</dbReference>
<sequence>MIVKTWPELTTTEVYALARLRTEVFLREQRCDDEELDWRDLEPTTGHYMILDGTGPAVSAYLRVLVNPVAEVGNAHLVVGRVVTDAGRRGEGLAGQLLAEVIARHGDEPMMLHAQVYAAGLYRKAGFVPVGEEFDEAGIPHITMVRPAD</sequence>
<protein>
    <submittedName>
        <fullName evidence="2">GNAT family N-acetyltransferase</fullName>
    </submittedName>
</protein>
<dbReference type="STRING" id="863239.GCA_000213935_01550"/>
<reference evidence="2 3" key="1">
    <citation type="journal article" date="2018" name="Nat. Biotechnol.">
        <title>A standardized bacterial taxonomy based on genome phylogeny substantially revises the tree of life.</title>
        <authorList>
            <person name="Parks D.H."/>
            <person name="Chuvochina M."/>
            <person name="Waite D.W."/>
            <person name="Rinke C."/>
            <person name="Skarshewski A."/>
            <person name="Chaumeil P.A."/>
            <person name="Hugenholtz P."/>
        </authorList>
    </citation>
    <scope>NUCLEOTIDE SEQUENCE [LARGE SCALE GENOMIC DNA]</scope>
    <source>
        <strain evidence="2">UBA11247</strain>
    </source>
</reference>
<gene>
    <name evidence="2" type="ORF">DIW82_07990</name>
</gene>
<dbReference type="InterPro" id="IPR000182">
    <property type="entry name" value="GNAT_dom"/>
</dbReference>
<accession>A0A3D4T0C1</accession>
<dbReference type="GO" id="GO:0016747">
    <property type="term" value="F:acyltransferase activity, transferring groups other than amino-acyl groups"/>
    <property type="evidence" value="ECO:0007669"/>
    <property type="project" value="InterPro"/>
</dbReference>
<evidence type="ECO:0000313" key="2">
    <source>
        <dbReference type="EMBL" id="HCT14717.1"/>
    </source>
</evidence>
<dbReference type="Proteomes" id="UP000261739">
    <property type="component" value="Unassembled WGS sequence"/>
</dbReference>
<feature type="domain" description="N-acetyltransferase" evidence="1">
    <location>
        <begin position="4"/>
        <end position="149"/>
    </location>
</feature>
<dbReference type="Pfam" id="PF13673">
    <property type="entry name" value="Acetyltransf_10"/>
    <property type="match status" value="1"/>
</dbReference>